<reference evidence="2" key="1">
    <citation type="journal article" date="2014" name="Int. J. Syst. Evol. Microbiol.">
        <title>Complete genome sequence of Corynebacterium casei LMG S-19264T (=DSM 44701T), isolated from a smear-ripened cheese.</title>
        <authorList>
            <consortium name="US DOE Joint Genome Institute (JGI-PGF)"/>
            <person name="Walter F."/>
            <person name="Albersmeier A."/>
            <person name="Kalinowski J."/>
            <person name="Ruckert C."/>
        </authorList>
    </citation>
    <scope>NUCLEOTIDE SEQUENCE</scope>
    <source>
        <strain evidence="2">JCM 3172</strain>
    </source>
</reference>
<evidence type="ECO:0000256" key="1">
    <source>
        <dbReference type="SAM" id="MobiDB-lite"/>
    </source>
</evidence>
<dbReference type="Proteomes" id="UP000619486">
    <property type="component" value="Unassembled WGS sequence"/>
</dbReference>
<accession>A0A918LNJ2</accession>
<reference evidence="2" key="2">
    <citation type="submission" date="2020-09" db="EMBL/GenBank/DDBJ databases">
        <authorList>
            <person name="Sun Q."/>
            <person name="Ohkuma M."/>
        </authorList>
    </citation>
    <scope>NUCLEOTIDE SEQUENCE</scope>
    <source>
        <strain evidence="2">JCM 3172</strain>
    </source>
</reference>
<evidence type="ECO:0000313" key="2">
    <source>
        <dbReference type="EMBL" id="GGT27793.1"/>
    </source>
</evidence>
<feature type="region of interest" description="Disordered" evidence="1">
    <location>
        <begin position="283"/>
        <end position="313"/>
    </location>
</feature>
<proteinExistence type="predicted"/>
<sequence>MSRRTTDIPPQMALLSDTVAVKHLTRGVLSGQEDPPFVALVRASESVGGTQSRWSIEPLRHLLEEAQRRHSDVGRAQADRWLAPRLHATLRLTRAEAAEPALWNYLALVVAPDYVVWRHRSGGDGPKAGLVTAERFCGLHYKQAFARLWWTAELFRDGSDYRPVEIAGRIPDLINTVLRLDVVDHRPTARAVTRLVEQGVVRTGRELNDLVSAVNVAGSTIMYEVLAPDEGPDPEAVEYWISEAEVAPPVPHEKLPEGPDDGPIPARSVETLSSMFEKLYAEVPRRGKEPCPTEVERPRGVSLDKPYSPTWRA</sequence>
<gene>
    <name evidence="2" type="ORF">GCM10014713_21530</name>
</gene>
<comment type="caution">
    <text evidence="2">The sequence shown here is derived from an EMBL/GenBank/DDBJ whole genome shotgun (WGS) entry which is preliminary data.</text>
</comment>
<dbReference type="Pfam" id="PF19866">
    <property type="entry name" value="DUF6339"/>
    <property type="match status" value="1"/>
</dbReference>
<keyword evidence="3" id="KW-1185">Reference proteome</keyword>
<protein>
    <submittedName>
        <fullName evidence="2">Uncharacterized protein</fullName>
    </submittedName>
</protein>
<dbReference type="AlphaFoldDB" id="A0A918LNJ2"/>
<evidence type="ECO:0000313" key="3">
    <source>
        <dbReference type="Proteomes" id="UP000619486"/>
    </source>
</evidence>
<organism evidence="2 3">
    <name type="scientific">Streptomyces purpureus</name>
    <dbReference type="NCBI Taxonomy" id="1951"/>
    <lineage>
        <taxon>Bacteria</taxon>
        <taxon>Bacillati</taxon>
        <taxon>Actinomycetota</taxon>
        <taxon>Actinomycetes</taxon>
        <taxon>Kitasatosporales</taxon>
        <taxon>Streptomycetaceae</taxon>
        <taxon>Streptomyces</taxon>
    </lineage>
</organism>
<dbReference type="EMBL" id="BMQQ01000006">
    <property type="protein sequence ID" value="GGT27793.1"/>
    <property type="molecule type" value="Genomic_DNA"/>
</dbReference>
<dbReference type="InterPro" id="IPR045920">
    <property type="entry name" value="DUF6339"/>
</dbReference>
<name>A0A918LNJ2_9ACTN</name>
<feature type="compositionally biased region" description="Basic and acidic residues" evidence="1">
    <location>
        <begin position="283"/>
        <end position="299"/>
    </location>
</feature>